<evidence type="ECO:0000313" key="2">
    <source>
        <dbReference type="Proteomes" id="UP000275331"/>
    </source>
</evidence>
<proteinExistence type="predicted"/>
<comment type="caution">
    <text evidence="1">The sequence shown here is derived from an EMBL/GenBank/DDBJ whole genome shotgun (WGS) entry which is preliminary data.</text>
</comment>
<protein>
    <submittedName>
        <fullName evidence="1">PyrBI operon leader peptide</fullName>
    </submittedName>
</protein>
<reference evidence="1 2" key="1">
    <citation type="submission" date="2018-10" db="EMBL/GenBank/DDBJ databases">
        <title>Transmission dynamics of multidrug resistant bacteria on intensive care unit surfaces.</title>
        <authorList>
            <person name="D'Souza A.W."/>
            <person name="Potter R.F."/>
            <person name="Wallace M."/>
            <person name="Shupe A."/>
            <person name="Patel S."/>
            <person name="Sun S."/>
            <person name="Gul D."/>
            <person name="Kwon J.H."/>
            <person name="Andleeb S."/>
            <person name="Burnham C.-A.D."/>
            <person name="Dantas G."/>
        </authorList>
    </citation>
    <scope>NUCLEOTIDE SEQUENCE [LARGE SCALE GENOMIC DNA]</scope>
    <source>
        <strain evidence="1 2">AS_373</strain>
    </source>
</reference>
<gene>
    <name evidence="1" type="ORF">EGT71_08410</name>
</gene>
<dbReference type="AlphaFoldDB" id="A0A3R9GBT0"/>
<organism evidence="1 2">
    <name type="scientific">Atlantibacter subterraneus</name>
    <dbReference type="NCBI Taxonomy" id="255519"/>
    <lineage>
        <taxon>Bacteria</taxon>
        <taxon>Pseudomonadati</taxon>
        <taxon>Pseudomonadota</taxon>
        <taxon>Gammaproteobacteria</taxon>
        <taxon>Enterobacterales</taxon>
        <taxon>Enterobacteriaceae</taxon>
        <taxon>Atlantibacter</taxon>
    </lineage>
</organism>
<evidence type="ECO:0000313" key="1">
    <source>
        <dbReference type="EMBL" id="RSE27319.1"/>
    </source>
</evidence>
<dbReference type="Proteomes" id="UP000275331">
    <property type="component" value="Unassembled WGS sequence"/>
</dbReference>
<dbReference type="EMBL" id="RHXB01000004">
    <property type="protein sequence ID" value="RSE27319.1"/>
    <property type="molecule type" value="Genomic_DNA"/>
</dbReference>
<name>A0A3R9GBT0_9ENTR</name>
<sequence>MRSRLSIIRDNLPGGSMVLRVRQDVLTQRLNAGVAVPFFFPLSNEKTPQ</sequence>
<accession>A0A3R9GBT0</accession>